<comment type="caution">
    <text evidence="2">The sequence shown here is derived from an EMBL/GenBank/DDBJ whole genome shotgun (WGS) entry which is preliminary data.</text>
</comment>
<gene>
    <name evidence="2" type="ORF">EZS28_027383</name>
</gene>
<feature type="compositionally biased region" description="Low complexity" evidence="1">
    <location>
        <begin position="208"/>
        <end position="221"/>
    </location>
</feature>
<feature type="compositionally biased region" description="Low complexity" evidence="1">
    <location>
        <begin position="241"/>
        <end position="251"/>
    </location>
</feature>
<proteinExistence type="predicted"/>
<feature type="compositionally biased region" description="Basic and acidic residues" evidence="1">
    <location>
        <begin position="222"/>
        <end position="235"/>
    </location>
</feature>
<feature type="compositionally biased region" description="Polar residues" evidence="1">
    <location>
        <begin position="101"/>
        <end position="113"/>
    </location>
</feature>
<protein>
    <submittedName>
        <fullName evidence="2">Uncharacterized protein</fullName>
    </submittedName>
</protein>
<feature type="compositionally biased region" description="Basic residues" evidence="1">
    <location>
        <begin position="178"/>
        <end position="190"/>
    </location>
</feature>
<sequence>MIMLNKSKQPLNKPIIKWNKSNEKHNDKQNLKQHAKEHDFQPQITFEKISQIFLNENFEDNNKLINYMKEKPRAKSAGKNRRVRDTVDDLCQTNRIQRRASSVTLQNDIQSNEFDAIPSKKKRSKSRGASSGKSADKPPKPEIKKKKHSAIRIKAASKGREDTDSNSQSDQENQKAKKEMKKISKNKQKPKINGVNDQIQVVRGRCTSPSPGSNSSASISASERKSPNISDETKDKRTKYSSKSLILSNKSNDSHSEQHYTSNESTEFKFSANVHSQQGQHLPLINKTNQQQNKQKLPGLMKIFEDQQQKQDINQINTASITQSSLFSDIPSSQSSQSQSNPSQSQSSSSQQNSTTFSSIFPQSY</sequence>
<accession>A0A5J4V2Z2</accession>
<dbReference type="EMBL" id="SNRW01010053">
    <property type="protein sequence ID" value="KAA6377088.1"/>
    <property type="molecule type" value="Genomic_DNA"/>
</dbReference>
<feature type="compositionally biased region" description="Low complexity" evidence="1">
    <location>
        <begin position="310"/>
        <end position="365"/>
    </location>
</feature>
<feature type="region of interest" description="Disordered" evidence="1">
    <location>
        <begin position="101"/>
        <end position="365"/>
    </location>
</feature>
<evidence type="ECO:0000313" key="3">
    <source>
        <dbReference type="Proteomes" id="UP000324800"/>
    </source>
</evidence>
<feature type="compositionally biased region" description="Basic residues" evidence="1">
    <location>
        <begin position="143"/>
        <end position="157"/>
    </location>
</feature>
<evidence type="ECO:0000313" key="2">
    <source>
        <dbReference type="EMBL" id="KAA6377088.1"/>
    </source>
</evidence>
<name>A0A5J4V2Z2_9EUKA</name>
<dbReference type="Proteomes" id="UP000324800">
    <property type="component" value="Unassembled WGS sequence"/>
</dbReference>
<feature type="compositionally biased region" description="Low complexity" evidence="1">
    <location>
        <begin position="286"/>
        <end position="296"/>
    </location>
</feature>
<dbReference type="AlphaFoldDB" id="A0A5J4V2Z2"/>
<organism evidence="2 3">
    <name type="scientific">Streblomastix strix</name>
    <dbReference type="NCBI Taxonomy" id="222440"/>
    <lineage>
        <taxon>Eukaryota</taxon>
        <taxon>Metamonada</taxon>
        <taxon>Preaxostyla</taxon>
        <taxon>Oxymonadida</taxon>
        <taxon>Streblomastigidae</taxon>
        <taxon>Streblomastix</taxon>
    </lineage>
</organism>
<reference evidence="2 3" key="1">
    <citation type="submission" date="2019-03" db="EMBL/GenBank/DDBJ databases">
        <title>Single cell metagenomics reveals metabolic interactions within the superorganism composed of flagellate Streblomastix strix and complex community of Bacteroidetes bacteria on its surface.</title>
        <authorList>
            <person name="Treitli S.C."/>
            <person name="Kolisko M."/>
            <person name="Husnik F."/>
            <person name="Keeling P."/>
            <person name="Hampl V."/>
        </authorList>
    </citation>
    <scope>NUCLEOTIDE SEQUENCE [LARGE SCALE GENOMIC DNA]</scope>
    <source>
        <strain evidence="2">ST1C</strain>
    </source>
</reference>
<feature type="non-terminal residue" evidence="2">
    <location>
        <position position="365"/>
    </location>
</feature>
<feature type="region of interest" description="Disordered" evidence="1">
    <location>
        <begin position="70"/>
        <end position="89"/>
    </location>
</feature>
<evidence type="ECO:0000256" key="1">
    <source>
        <dbReference type="SAM" id="MobiDB-lite"/>
    </source>
</evidence>